<comment type="catalytic activity">
    <reaction evidence="15">
        <text>C-terminal L-alpha-aminoacyl-L-glutamyl-L-glutamyl-[tubulin] + H2O = C-terminal L-alpha-aminoacyl-L-glutamyl-[tubulin] + L-glutamate</text>
        <dbReference type="Rhea" id="RHEA:63792"/>
        <dbReference type="Rhea" id="RHEA-COMP:16435"/>
        <dbReference type="Rhea" id="RHEA-COMP:16436"/>
        <dbReference type="ChEBI" id="CHEBI:15377"/>
        <dbReference type="ChEBI" id="CHEBI:29985"/>
        <dbReference type="ChEBI" id="CHEBI:149555"/>
        <dbReference type="ChEBI" id="CHEBI:149556"/>
        <dbReference type="EC" id="3.4.17.24"/>
    </reaction>
    <physiologicalReaction direction="left-to-right" evidence="15">
        <dbReference type="Rhea" id="RHEA:63793"/>
    </physiologicalReaction>
</comment>
<dbReference type="EMBL" id="KB295343">
    <property type="protein sequence ID" value="ELU13284.1"/>
    <property type="molecule type" value="Genomic_DNA"/>
</dbReference>
<dbReference type="PANTHER" id="PTHR12756">
    <property type="entry name" value="CYTOSOLIC CARBOXYPEPTIDASE"/>
    <property type="match status" value="1"/>
</dbReference>
<dbReference type="InterPro" id="IPR034286">
    <property type="entry name" value="M14_AGBL5-like"/>
</dbReference>
<keyword evidence="9" id="KW-0378">Hydrolase</keyword>
<dbReference type="HOGENOM" id="CLU_007523_3_1_1"/>
<evidence type="ECO:0000313" key="24">
    <source>
        <dbReference type="EMBL" id="ELU13284.1"/>
    </source>
</evidence>
<accession>R7V405</accession>
<evidence type="ECO:0000259" key="23">
    <source>
        <dbReference type="PROSITE" id="PS52035"/>
    </source>
</evidence>
<dbReference type="InterPro" id="IPR000834">
    <property type="entry name" value="Peptidase_M14"/>
</dbReference>
<evidence type="ECO:0000256" key="17">
    <source>
        <dbReference type="ARBA" id="ARBA00026108"/>
    </source>
</evidence>
<evidence type="ECO:0000256" key="12">
    <source>
        <dbReference type="ARBA" id="ARBA00023212"/>
    </source>
</evidence>
<evidence type="ECO:0000256" key="19">
    <source>
        <dbReference type="ARBA" id="ARBA00032928"/>
    </source>
</evidence>
<dbReference type="GO" id="GO:0005819">
    <property type="term" value="C:spindle"/>
    <property type="evidence" value="ECO:0007669"/>
    <property type="project" value="UniProtKB-SubCell"/>
</dbReference>
<keyword evidence="11" id="KW-0482">Metalloprotease</keyword>
<name>R7V405_CAPTE</name>
<dbReference type="EnsemblMetazoa" id="CapteT146236">
    <property type="protein sequence ID" value="CapteP146236"/>
    <property type="gene ID" value="CapteG146236"/>
</dbReference>
<evidence type="ECO:0000256" key="10">
    <source>
        <dbReference type="ARBA" id="ARBA00022833"/>
    </source>
</evidence>
<evidence type="ECO:0000256" key="15">
    <source>
        <dbReference type="ARBA" id="ARBA00024524"/>
    </source>
</evidence>
<dbReference type="GO" id="GO:0030496">
    <property type="term" value="C:midbody"/>
    <property type="evidence" value="ECO:0007669"/>
    <property type="project" value="UniProtKB-SubCell"/>
</dbReference>
<dbReference type="STRING" id="283909.R7V405"/>
<dbReference type="EMBL" id="AMQN01005177">
    <property type="status" value="NOT_ANNOTATED_CDS"/>
    <property type="molecule type" value="Genomic_DNA"/>
</dbReference>
<organism evidence="24">
    <name type="scientific">Capitella teleta</name>
    <name type="common">Polychaete worm</name>
    <dbReference type="NCBI Taxonomy" id="283909"/>
    <lineage>
        <taxon>Eukaryota</taxon>
        <taxon>Metazoa</taxon>
        <taxon>Spiralia</taxon>
        <taxon>Lophotrochozoa</taxon>
        <taxon>Annelida</taxon>
        <taxon>Polychaeta</taxon>
        <taxon>Sedentaria</taxon>
        <taxon>Scolecida</taxon>
        <taxon>Capitellidae</taxon>
        <taxon>Capitella</taxon>
    </lineage>
</organism>
<dbReference type="GO" id="GO:0005634">
    <property type="term" value="C:nucleus"/>
    <property type="evidence" value="ECO:0007669"/>
    <property type="project" value="UniProtKB-SubCell"/>
</dbReference>
<sequence>MVLTGIETRCGNLFFTSKFDSGNLARVEKVCKDEDDSGGDPRADCEFNVWTRPDAAGTPFENGNRSWFYFGVRGGSAGRVIKINIMNMNRQGKLYAQGHSPIVKTVPGRPKWERLRDRPIWETVDNNFVLSFYHRFLEAKGATTYFAFCYPWSYEEQQNQLSLLDTKFKHCPEMTPSSSPDAIYYHREVLCHSLDNYNVDLITISSCYGIQKEEEPRFDEKLFPCREKPRCKAFKKKRVYLVSSRVHPGETPASFVFNGFLDFILDPDDPRAKQLRRLYVFKLIPILNPDGVVRGHYRTDSRGVNLNRMYLDPSFDLFPSIYASKSLLVYHHVQNSVQPGSKDKTKKQPTMLSSCDIQSGGEFGDFEDDTEHLGNEGSEGEGPNDPVTTEAVHSPNLSNRSLLDIKPHESGIALYVDLHGHASKRGCFIYGNYFDTEENQADNMLFPKLISLNTAHFDFTGCNFTERNMYMKDKREGLSKEGAGRVAMYKALGIIRSYTLECNYNTGRIMNSIPQATGDGGRATPPPLAGFPPKYTQAHFEEVGKAMAIAGLDLTECNPWSRLTHSEFVSLHGLREWLKRYVRSLRGLGKGASNASRAMRAAAKASG</sequence>
<dbReference type="PANTHER" id="PTHR12756:SF12">
    <property type="entry name" value="CYTOSOLIC CARBOXYPEPTIDASE-LIKE PROTEIN 5"/>
    <property type="match status" value="1"/>
</dbReference>
<keyword evidence="26" id="KW-1185">Reference proteome</keyword>
<reference evidence="26" key="1">
    <citation type="submission" date="2012-12" db="EMBL/GenBank/DDBJ databases">
        <authorList>
            <person name="Hellsten U."/>
            <person name="Grimwood J."/>
            <person name="Chapman J.A."/>
            <person name="Shapiro H."/>
            <person name="Aerts A."/>
            <person name="Otillar R.P."/>
            <person name="Terry A.Y."/>
            <person name="Boore J.L."/>
            <person name="Simakov O."/>
            <person name="Marletaz F."/>
            <person name="Cho S.-J."/>
            <person name="Edsinger-Gonzales E."/>
            <person name="Havlak P."/>
            <person name="Kuo D.-H."/>
            <person name="Larsson T."/>
            <person name="Lv J."/>
            <person name="Arendt D."/>
            <person name="Savage R."/>
            <person name="Osoegawa K."/>
            <person name="de Jong P."/>
            <person name="Lindberg D.R."/>
            <person name="Seaver E.C."/>
            <person name="Weisblat D.A."/>
            <person name="Putnam N.H."/>
            <person name="Grigoriev I.V."/>
            <person name="Rokhsar D.S."/>
        </authorList>
    </citation>
    <scope>NUCLEOTIDE SEQUENCE</scope>
    <source>
        <strain evidence="26">I ESC-2004</strain>
    </source>
</reference>
<dbReference type="GO" id="GO:0006508">
    <property type="term" value="P:proteolysis"/>
    <property type="evidence" value="ECO:0007669"/>
    <property type="project" value="UniProtKB-KW"/>
</dbReference>
<evidence type="ECO:0000256" key="20">
    <source>
        <dbReference type="ARBA" id="ARBA00047714"/>
    </source>
</evidence>
<evidence type="ECO:0000256" key="5">
    <source>
        <dbReference type="ARBA" id="ARBA00005988"/>
    </source>
</evidence>
<dbReference type="Gene3D" id="3.40.630.10">
    <property type="entry name" value="Zn peptidases"/>
    <property type="match status" value="2"/>
</dbReference>
<dbReference type="SUPFAM" id="SSF53187">
    <property type="entry name" value="Zn-dependent exopeptidases"/>
    <property type="match status" value="1"/>
</dbReference>
<comment type="catalytic activity">
    <reaction evidence="20">
        <text>gamma-L-glutamyl-L-glutamyl-[protein] + H2O = L-glutamyl-[protein] + L-glutamate</text>
        <dbReference type="Rhea" id="RHEA:60152"/>
        <dbReference type="Rhea" id="RHEA-COMP:10208"/>
        <dbReference type="Rhea" id="RHEA-COMP:15517"/>
        <dbReference type="ChEBI" id="CHEBI:15377"/>
        <dbReference type="ChEBI" id="CHEBI:29973"/>
        <dbReference type="ChEBI" id="CHEBI:29985"/>
        <dbReference type="ChEBI" id="CHEBI:143622"/>
    </reaction>
    <physiologicalReaction direction="left-to-right" evidence="20">
        <dbReference type="Rhea" id="RHEA:60153"/>
    </physiologicalReaction>
</comment>
<gene>
    <name evidence="24" type="ORF">CAPTEDRAFT_146236</name>
</gene>
<dbReference type="EC" id="3.4.17.24" evidence="17"/>
<keyword evidence="7" id="KW-0645">Protease</keyword>
<dbReference type="Gene3D" id="2.60.40.3120">
    <property type="match status" value="1"/>
</dbReference>
<evidence type="ECO:0000256" key="7">
    <source>
        <dbReference type="ARBA" id="ARBA00022670"/>
    </source>
</evidence>
<evidence type="ECO:0000256" key="3">
    <source>
        <dbReference type="ARBA" id="ARBA00004186"/>
    </source>
</evidence>
<dbReference type="Proteomes" id="UP000014760">
    <property type="component" value="Unassembled WGS sequence"/>
</dbReference>
<reference evidence="24 26" key="2">
    <citation type="journal article" date="2013" name="Nature">
        <title>Insights into bilaterian evolution from three spiralian genomes.</title>
        <authorList>
            <person name="Simakov O."/>
            <person name="Marletaz F."/>
            <person name="Cho S.J."/>
            <person name="Edsinger-Gonzales E."/>
            <person name="Havlak P."/>
            <person name="Hellsten U."/>
            <person name="Kuo D.H."/>
            <person name="Larsson T."/>
            <person name="Lv J."/>
            <person name="Arendt D."/>
            <person name="Savage R."/>
            <person name="Osoegawa K."/>
            <person name="de Jong P."/>
            <person name="Grimwood J."/>
            <person name="Chapman J.A."/>
            <person name="Shapiro H."/>
            <person name="Aerts A."/>
            <person name="Otillar R.P."/>
            <person name="Terry A.Y."/>
            <person name="Boore J.L."/>
            <person name="Grigoriev I.V."/>
            <person name="Lindberg D.R."/>
            <person name="Seaver E.C."/>
            <person name="Weisblat D.A."/>
            <person name="Putnam N.H."/>
            <person name="Rokhsar D.S."/>
        </authorList>
    </citation>
    <scope>NUCLEOTIDE SEQUENCE</scope>
    <source>
        <strain evidence="24 26">I ESC-2004</strain>
    </source>
</reference>
<proteinExistence type="inferred from homology"/>
<evidence type="ECO:0000313" key="25">
    <source>
        <dbReference type="EnsemblMetazoa" id="CapteP146236"/>
    </source>
</evidence>
<feature type="region of interest" description="Disordered" evidence="22">
    <location>
        <begin position="358"/>
        <end position="400"/>
    </location>
</feature>
<evidence type="ECO:0000256" key="21">
    <source>
        <dbReference type="PROSITE-ProRule" id="PRU01379"/>
    </source>
</evidence>
<evidence type="ECO:0000256" key="22">
    <source>
        <dbReference type="SAM" id="MobiDB-lite"/>
    </source>
</evidence>
<protein>
    <recommendedName>
        <fullName evidence="14">Cytosolic carboxypeptidase-like protein 5</fullName>
        <ecNumber evidence="17">3.4.17.24</ecNumber>
    </recommendedName>
    <alternativeName>
        <fullName evidence="19">ATP/GTP-binding protein-like 5</fullName>
    </alternativeName>
    <alternativeName>
        <fullName evidence="18">Protein deglutamylase CCP5</fullName>
    </alternativeName>
</protein>
<keyword evidence="13" id="KW-0539">Nucleus</keyword>
<evidence type="ECO:0000256" key="2">
    <source>
        <dbReference type="ARBA" id="ARBA00004123"/>
    </source>
</evidence>
<keyword evidence="10" id="KW-0862">Zinc</keyword>
<evidence type="ECO:0000313" key="26">
    <source>
        <dbReference type="Proteomes" id="UP000014760"/>
    </source>
</evidence>
<keyword evidence="12" id="KW-0206">Cytoskeleton</keyword>
<dbReference type="AlphaFoldDB" id="R7V405"/>
<comment type="similarity">
    <text evidence="5 21">Belongs to the peptidase M14 family.</text>
</comment>
<dbReference type="Pfam" id="PF00246">
    <property type="entry name" value="Peptidase_M14"/>
    <property type="match status" value="1"/>
</dbReference>
<comment type="cofactor">
    <cofactor evidence="1">
        <name>Zn(2+)</name>
        <dbReference type="ChEBI" id="CHEBI:29105"/>
    </cofactor>
</comment>
<dbReference type="Pfam" id="PF18027">
    <property type="entry name" value="Pepdidase_M14_N"/>
    <property type="match status" value="1"/>
</dbReference>
<dbReference type="PROSITE" id="PS52035">
    <property type="entry name" value="PEPTIDASE_M14"/>
    <property type="match status" value="1"/>
</dbReference>
<evidence type="ECO:0000256" key="1">
    <source>
        <dbReference type="ARBA" id="ARBA00001947"/>
    </source>
</evidence>
<feature type="active site" description="Proton donor/acceptor" evidence="21">
    <location>
        <position position="501"/>
    </location>
</feature>
<dbReference type="GO" id="GO:0008270">
    <property type="term" value="F:zinc ion binding"/>
    <property type="evidence" value="ECO:0007669"/>
    <property type="project" value="InterPro"/>
</dbReference>
<evidence type="ECO:0000256" key="9">
    <source>
        <dbReference type="ARBA" id="ARBA00022801"/>
    </source>
</evidence>
<dbReference type="OMA" id="KYCCYSS"/>
<dbReference type="InterPro" id="IPR050821">
    <property type="entry name" value="Cytosolic_carboxypeptidase"/>
</dbReference>
<evidence type="ECO:0000256" key="13">
    <source>
        <dbReference type="ARBA" id="ARBA00023242"/>
    </source>
</evidence>
<keyword evidence="6" id="KW-0963">Cytoplasm</keyword>
<reference evidence="25" key="3">
    <citation type="submission" date="2015-06" db="UniProtKB">
        <authorList>
            <consortium name="EnsemblMetazoa"/>
        </authorList>
    </citation>
    <scope>IDENTIFICATION</scope>
</reference>
<feature type="domain" description="Peptidase M14" evidence="23">
    <location>
        <begin position="150"/>
        <end position="555"/>
    </location>
</feature>
<dbReference type="OrthoDB" id="10253041at2759"/>
<evidence type="ECO:0000256" key="8">
    <source>
        <dbReference type="ARBA" id="ARBA00022723"/>
    </source>
</evidence>
<keyword evidence="8" id="KW-0479">Metal-binding</keyword>
<dbReference type="GO" id="GO:0004181">
    <property type="term" value="F:metallocarboxypeptidase activity"/>
    <property type="evidence" value="ECO:0007669"/>
    <property type="project" value="InterPro"/>
</dbReference>
<dbReference type="InterPro" id="IPR040626">
    <property type="entry name" value="Pepdidase_M14_N"/>
</dbReference>
<dbReference type="CDD" id="cd06236">
    <property type="entry name" value="M14_AGBL5_like"/>
    <property type="match status" value="1"/>
</dbReference>
<evidence type="ECO:0000256" key="11">
    <source>
        <dbReference type="ARBA" id="ARBA00023049"/>
    </source>
</evidence>
<evidence type="ECO:0000256" key="6">
    <source>
        <dbReference type="ARBA" id="ARBA00022490"/>
    </source>
</evidence>
<comment type="subcellular location">
    <subcellularLocation>
        <location evidence="3">Cytoplasm</location>
        <location evidence="3">Cytoskeleton</location>
        <location evidence="3">Spindle</location>
    </subcellularLocation>
    <subcellularLocation>
        <location evidence="4">Midbody</location>
    </subcellularLocation>
    <subcellularLocation>
        <location evidence="2">Nucleus</location>
    </subcellularLocation>
</comment>
<evidence type="ECO:0000256" key="18">
    <source>
        <dbReference type="ARBA" id="ARBA00032753"/>
    </source>
</evidence>
<evidence type="ECO:0000256" key="4">
    <source>
        <dbReference type="ARBA" id="ARBA00004214"/>
    </source>
</evidence>
<evidence type="ECO:0000256" key="14">
    <source>
        <dbReference type="ARBA" id="ARBA00024141"/>
    </source>
</evidence>
<evidence type="ECO:0000256" key="16">
    <source>
        <dbReference type="ARBA" id="ARBA00024627"/>
    </source>
</evidence>
<comment type="catalytic activity">
    <reaction evidence="16">
        <text>C-terminal L-alpha-aminoacyl-L-glutamyl-[tubulin] + H2O = C-terminal L-alpha-aminoacyl-[tubulin] + L-glutamate</text>
        <dbReference type="Rhea" id="RHEA:63796"/>
        <dbReference type="Rhea" id="RHEA-COMP:16436"/>
        <dbReference type="Rhea" id="RHEA-COMP:16437"/>
        <dbReference type="ChEBI" id="CHEBI:15377"/>
        <dbReference type="ChEBI" id="CHEBI:29985"/>
        <dbReference type="ChEBI" id="CHEBI:90782"/>
        <dbReference type="ChEBI" id="CHEBI:149556"/>
        <dbReference type="EC" id="3.4.17.24"/>
    </reaction>
    <physiologicalReaction direction="left-to-right" evidence="16">
        <dbReference type="Rhea" id="RHEA:63797"/>
    </physiologicalReaction>
</comment>